<dbReference type="InterPro" id="IPR042177">
    <property type="entry name" value="Cell/Rod_1"/>
</dbReference>
<evidence type="ECO:0000256" key="2">
    <source>
        <dbReference type="ARBA" id="ARBA00013855"/>
    </source>
</evidence>
<reference evidence="7 8" key="1">
    <citation type="submission" date="2016-10" db="EMBL/GenBank/DDBJ databases">
        <authorList>
            <person name="de Groot N.N."/>
        </authorList>
    </citation>
    <scope>NUCLEOTIDE SEQUENCE [LARGE SCALE GENOMIC DNA]</scope>
    <source>
        <strain evidence="7 8">DSM 24015</strain>
    </source>
</reference>
<evidence type="ECO:0000256" key="3">
    <source>
        <dbReference type="ARBA" id="ARBA00022960"/>
    </source>
</evidence>
<dbReference type="InterPro" id="IPR055342">
    <property type="entry name" value="MreC_beta-barrel_core"/>
</dbReference>
<dbReference type="PANTHER" id="PTHR34138:SF1">
    <property type="entry name" value="CELL SHAPE-DETERMINING PROTEIN MREC"/>
    <property type="match status" value="1"/>
</dbReference>
<name>A0A1G7AEG8_9FLAO</name>
<dbReference type="InterPro" id="IPR007221">
    <property type="entry name" value="MreC"/>
</dbReference>
<keyword evidence="5" id="KW-1133">Transmembrane helix</keyword>
<dbReference type="Pfam" id="PF04085">
    <property type="entry name" value="MreC"/>
    <property type="match status" value="1"/>
</dbReference>
<dbReference type="GO" id="GO:0008360">
    <property type="term" value="P:regulation of cell shape"/>
    <property type="evidence" value="ECO:0007669"/>
    <property type="project" value="UniProtKB-KW"/>
</dbReference>
<comment type="similarity">
    <text evidence="1">Belongs to the MreC family.</text>
</comment>
<gene>
    <name evidence="7" type="ORF">SAMN05421544_103122</name>
</gene>
<keyword evidence="5" id="KW-0812">Transmembrane</keyword>
<dbReference type="Gene3D" id="2.40.10.340">
    <property type="entry name" value="Rod shape-determining protein MreC, domain 1"/>
    <property type="match status" value="1"/>
</dbReference>
<keyword evidence="5" id="KW-0472">Membrane</keyword>
<dbReference type="Proteomes" id="UP000198517">
    <property type="component" value="Unassembled WGS sequence"/>
</dbReference>
<dbReference type="Gene3D" id="2.40.10.350">
    <property type="entry name" value="Rod shape-determining protein MreC, domain 2"/>
    <property type="match status" value="1"/>
</dbReference>
<evidence type="ECO:0000256" key="1">
    <source>
        <dbReference type="ARBA" id="ARBA00009369"/>
    </source>
</evidence>
<accession>A0A1G7AEG8</accession>
<dbReference type="AlphaFoldDB" id="A0A1G7AEG8"/>
<dbReference type="PANTHER" id="PTHR34138">
    <property type="entry name" value="CELL SHAPE-DETERMINING PROTEIN MREC"/>
    <property type="match status" value="1"/>
</dbReference>
<keyword evidence="3" id="KW-0133">Cell shape</keyword>
<organism evidence="7 8">
    <name type="scientific">Riemerella columbipharyngis</name>
    <dbReference type="NCBI Taxonomy" id="1071918"/>
    <lineage>
        <taxon>Bacteria</taxon>
        <taxon>Pseudomonadati</taxon>
        <taxon>Bacteroidota</taxon>
        <taxon>Flavobacteriia</taxon>
        <taxon>Flavobacteriales</taxon>
        <taxon>Weeksellaceae</taxon>
        <taxon>Riemerella</taxon>
    </lineage>
</organism>
<sequence length="283" mass="31662">MGSLVRFFSKNSLFLFFIFLQAISVVLLFTRNSVQRSFLAGEVAAFNAWVSGYIDEGTSYLKLKEINKELVAQNKHLMEQTYGKNYITPPKEKTISDTLNQGQVYTIIDADVLNNTIIRKDNYFTLNKGQNQGVQEKMGVISPKGIAGIVINSMPNYALVQSVLSANKMRINAALKKNGYFGTLTWKGDDSRVMHLSDIPKYIQVKVGDTVITDGKSDIFPEGVMVGTVAGYDIDPSTGFWDISVELSQKMGNIQKVYIVKNLKKKELNQMQDSLKSVIENDK</sequence>
<feature type="domain" description="Rod shape-determining protein MreC beta-barrel core" evidence="6">
    <location>
        <begin position="112"/>
        <end position="261"/>
    </location>
</feature>
<feature type="transmembrane region" description="Helical" evidence="5">
    <location>
        <begin position="12"/>
        <end position="30"/>
    </location>
</feature>
<dbReference type="NCBIfam" id="NF010532">
    <property type="entry name" value="PRK13922.9-3"/>
    <property type="match status" value="1"/>
</dbReference>
<dbReference type="GO" id="GO:0005886">
    <property type="term" value="C:plasma membrane"/>
    <property type="evidence" value="ECO:0007669"/>
    <property type="project" value="TreeGrafter"/>
</dbReference>
<dbReference type="STRING" id="1071918.SAMN05421544_103122"/>
<keyword evidence="8" id="KW-1185">Reference proteome</keyword>
<dbReference type="InterPro" id="IPR042175">
    <property type="entry name" value="Cell/Rod_MreC_2"/>
</dbReference>
<evidence type="ECO:0000259" key="6">
    <source>
        <dbReference type="Pfam" id="PF04085"/>
    </source>
</evidence>
<evidence type="ECO:0000313" key="7">
    <source>
        <dbReference type="EMBL" id="SDE12415.1"/>
    </source>
</evidence>
<evidence type="ECO:0000256" key="5">
    <source>
        <dbReference type="SAM" id="Phobius"/>
    </source>
</evidence>
<dbReference type="EMBL" id="FNAS01000003">
    <property type="protein sequence ID" value="SDE12415.1"/>
    <property type="molecule type" value="Genomic_DNA"/>
</dbReference>
<dbReference type="RefSeq" id="WP_092736035.1">
    <property type="nucleotide sequence ID" value="NZ_FNAS01000003.1"/>
</dbReference>
<dbReference type="OrthoDB" id="9811827at2"/>
<evidence type="ECO:0000256" key="4">
    <source>
        <dbReference type="ARBA" id="ARBA00032089"/>
    </source>
</evidence>
<proteinExistence type="inferred from homology"/>
<evidence type="ECO:0000313" key="8">
    <source>
        <dbReference type="Proteomes" id="UP000198517"/>
    </source>
</evidence>
<protein>
    <recommendedName>
        <fullName evidence="2">Cell shape-determining protein MreC</fullName>
    </recommendedName>
    <alternativeName>
        <fullName evidence="4">Cell shape protein MreC</fullName>
    </alternativeName>
</protein>